<dbReference type="InterPro" id="IPR036249">
    <property type="entry name" value="Thioredoxin-like_sf"/>
</dbReference>
<dbReference type="SUPFAM" id="SSF52833">
    <property type="entry name" value="Thioredoxin-like"/>
    <property type="match status" value="1"/>
</dbReference>
<name>A0A835DDH3_TETSI</name>
<dbReference type="Gene3D" id="3.40.30.10">
    <property type="entry name" value="Glutaredoxin"/>
    <property type="match status" value="1"/>
</dbReference>
<dbReference type="InterPro" id="IPR050620">
    <property type="entry name" value="Thioredoxin_H-type-like"/>
</dbReference>
<dbReference type="Proteomes" id="UP000655225">
    <property type="component" value="Unassembled WGS sequence"/>
</dbReference>
<dbReference type="InterPro" id="IPR005746">
    <property type="entry name" value="Thioredoxin"/>
</dbReference>
<keyword evidence="9" id="KW-1185">Reference proteome</keyword>
<evidence type="ECO:0000259" key="7">
    <source>
        <dbReference type="PROSITE" id="PS51352"/>
    </source>
</evidence>
<keyword evidence="3" id="KW-0813">Transport</keyword>
<comment type="caution">
    <text evidence="8">The sequence shown here is derived from an EMBL/GenBank/DDBJ whole genome shotgun (WGS) entry which is preliminary data.</text>
</comment>
<dbReference type="InterPro" id="IPR013766">
    <property type="entry name" value="Thioredoxin_domain"/>
</dbReference>
<dbReference type="EMBL" id="JABCRI010000010">
    <property type="protein sequence ID" value="KAF8399403.1"/>
    <property type="molecule type" value="Genomic_DNA"/>
</dbReference>
<evidence type="ECO:0000256" key="3">
    <source>
        <dbReference type="ARBA" id="ARBA00022982"/>
    </source>
</evidence>
<dbReference type="PANTHER" id="PTHR10438">
    <property type="entry name" value="THIOREDOXIN"/>
    <property type="match status" value="1"/>
</dbReference>
<dbReference type="GO" id="GO:0015035">
    <property type="term" value="F:protein-disulfide reductase activity"/>
    <property type="evidence" value="ECO:0007669"/>
    <property type="project" value="InterPro"/>
</dbReference>
<comment type="similarity">
    <text evidence="6">Belongs to the thioredoxin family. Plant H-type subfamily.</text>
</comment>
<evidence type="ECO:0000256" key="4">
    <source>
        <dbReference type="ARBA" id="ARBA00023157"/>
    </source>
</evidence>
<keyword evidence="4" id="KW-1015">Disulfide bond</keyword>
<accession>A0A835DDH3</accession>
<protein>
    <recommendedName>
        <fullName evidence="7">Thioredoxin domain-containing protein</fullName>
    </recommendedName>
</protein>
<reference evidence="8 9" key="1">
    <citation type="submission" date="2020-04" db="EMBL/GenBank/DDBJ databases">
        <title>Plant Genome Project.</title>
        <authorList>
            <person name="Zhang R.-G."/>
        </authorList>
    </citation>
    <scope>NUCLEOTIDE SEQUENCE [LARGE SCALE GENOMIC DNA]</scope>
    <source>
        <strain evidence="8">YNK0</strain>
        <tissue evidence="8">Leaf</tissue>
    </source>
</reference>
<dbReference type="FunFam" id="3.40.30.10:FF:000245">
    <property type="entry name" value="Thioredoxin"/>
    <property type="match status" value="1"/>
</dbReference>
<evidence type="ECO:0000313" key="9">
    <source>
        <dbReference type="Proteomes" id="UP000655225"/>
    </source>
</evidence>
<organism evidence="8 9">
    <name type="scientific">Tetracentron sinense</name>
    <name type="common">Spur-leaf</name>
    <dbReference type="NCBI Taxonomy" id="13715"/>
    <lineage>
        <taxon>Eukaryota</taxon>
        <taxon>Viridiplantae</taxon>
        <taxon>Streptophyta</taxon>
        <taxon>Embryophyta</taxon>
        <taxon>Tracheophyta</taxon>
        <taxon>Spermatophyta</taxon>
        <taxon>Magnoliopsida</taxon>
        <taxon>Trochodendrales</taxon>
        <taxon>Trochodendraceae</taxon>
        <taxon>Tetracentron</taxon>
    </lineage>
</organism>
<evidence type="ECO:0000256" key="5">
    <source>
        <dbReference type="ARBA" id="ARBA00023284"/>
    </source>
</evidence>
<feature type="domain" description="Thioredoxin" evidence="7">
    <location>
        <begin position="2"/>
        <end position="127"/>
    </location>
</feature>
<evidence type="ECO:0000256" key="2">
    <source>
        <dbReference type="ARBA" id="ARBA00022490"/>
    </source>
</evidence>
<proteinExistence type="inferred from homology"/>
<keyword evidence="2" id="KW-0963">Cytoplasm</keyword>
<sequence length="127" mass="14351">MGLIISELLEGSENNNEPSKVIVCHSVAQWKDQFNSSIVSKKLMVIDFSAAWCGPCRYMEPILKKYAAKFNDVKFVTIDVDELTEVAQQFEVTAMPTFVLIKDGKEVDKLVGADKKELKKKIKEHDV</sequence>
<dbReference type="InterPro" id="IPR017937">
    <property type="entry name" value="Thioredoxin_CS"/>
</dbReference>
<dbReference type="PANTHER" id="PTHR10438:SF463">
    <property type="entry name" value="THIOREDOXIN"/>
    <property type="match status" value="1"/>
</dbReference>
<dbReference type="NCBIfam" id="TIGR01068">
    <property type="entry name" value="thioredoxin"/>
    <property type="match status" value="1"/>
</dbReference>
<dbReference type="OrthoDB" id="10263751at2759"/>
<evidence type="ECO:0000256" key="6">
    <source>
        <dbReference type="ARBA" id="ARBA00038353"/>
    </source>
</evidence>
<keyword evidence="3" id="KW-0249">Electron transport</keyword>
<comment type="subcellular location">
    <subcellularLocation>
        <location evidence="1">Cytoplasm</location>
    </subcellularLocation>
</comment>
<dbReference type="PROSITE" id="PS51352">
    <property type="entry name" value="THIOREDOXIN_2"/>
    <property type="match status" value="1"/>
</dbReference>
<keyword evidence="5" id="KW-0676">Redox-active center</keyword>
<evidence type="ECO:0000313" key="8">
    <source>
        <dbReference type="EMBL" id="KAF8399403.1"/>
    </source>
</evidence>
<dbReference type="PROSITE" id="PS00194">
    <property type="entry name" value="THIOREDOXIN_1"/>
    <property type="match status" value="1"/>
</dbReference>
<gene>
    <name evidence="8" type="ORF">HHK36_015267</name>
</gene>
<dbReference type="PRINTS" id="PR00421">
    <property type="entry name" value="THIOREDOXIN"/>
</dbReference>
<dbReference type="OMA" id="MSARFTN"/>
<dbReference type="AlphaFoldDB" id="A0A835DDH3"/>
<dbReference type="GO" id="GO:0005737">
    <property type="term" value="C:cytoplasm"/>
    <property type="evidence" value="ECO:0007669"/>
    <property type="project" value="UniProtKB-SubCell"/>
</dbReference>
<evidence type="ECO:0000256" key="1">
    <source>
        <dbReference type="ARBA" id="ARBA00004496"/>
    </source>
</evidence>
<dbReference type="CDD" id="cd02947">
    <property type="entry name" value="TRX_family"/>
    <property type="match status" value="1"/>
</dbReference>
<dbReference type="Pfam" id="PF00085">
    <property type="entry name" value="Thioredoxin"/>
    <property type="match status" value="1"/>
</dbReference>